<accession>A0A8H6R2Q1</accession>
<evidence type="ECO:0000313" key="3">
    <source>
        <dbReference type="Proteomes" id="UP000641853"/>
    </source>
</evidence>
<evidence type="ECO:0000313" key="2">
    <source>
        <dbReference type="EMBL" id="KAF7184816.1"/>
    </source>
</evidence>
<sequence length="332" mass="36640">MLATGHYRRGCLRWAATHASRFEPSKFRLIHFHPPGRGDQDQGASTEPGPPGSGPGETLDLDDGQVVETSTTARLLGVILDQHLTFEAHLKHIDSTATRWLQAIINDHYDIHCIAYPEAIQIYTDGSGIRGRVGIAMAEIYSDKQGALRTPLAPKQASGQYLVRELVDLLDRLNPVLDISFHCVVAQMRTGKIGLNHYLSTINWADDPLCPCERAPEMIHHVLFGCTQYDDLQHTVWTEGTPRNLTEALAERNRSHPAGMARAERPQERTASDSPSRRWLTDRYHILSHTTSHSHRYGAAACGPDPRSGAASGCRSLGRLRSATAPPEPSQA</sequence>
<gene>
    <name evidence="2" type="ORF">CNMCM7691_006685</name>
</gene>
<keyword evidence="3" id="KW-1185">Reference proteome</keyword>
<feature type="region of interest" description="Disordered" evidence="1">
    <location>
        <begin position="296"/>
        <end position="332"/>
    </location>
</feature>
<comment type="caution">
    <text evidence="2">The sequence shown here is derived from an EMBL/GenBank/DDBJ whole genome shotgun (WGS) entry which is preliminary data.</text>
</comment>
<protein>
    <submittedName>
        <fullName evidence="2">Uncharacterized protein</fullName>
    </submittedName>
</protein>
<proteinExistence type="predicted"/>
<dbReference type="AlphaFoldDB" id="A0A8H6R2Q1"/>
<feature type="compositionally biased region" description="Basic and acidic residues" evidence="1">
    <location>
        <begin position="262"/>
        <end position="277"/>
    </location>
</feature>
<name>A0A8H6R2Q1_9EURO</name>
<feature type="region of interest" description="Disordered" evidence="1">
    <location>
        <begin position="30"/>
        <end position="62"/>
    </location>
</feature>
<dbReference type="Proteomes" id="UP000641853">
    <property type="component" value="Unassembled WGS sequence"/>
</dbReference>
<reference evidence="2" key="1">
    <citation type="submission" date="2020-06" db="EMBL/GenBank/DDBJ databases">
        <title>Draft genome sequences of strains closely related to Aspergillus parafelis and Aspergillus hiratsukae.</title>
        <authorList>
            <person name="Dos Santos R.A.C."/>
            <person name="Rivero-Menendez O."/>
            <person name="Steenwyk J.L."/>
            <person name="Mead M.E."/>
            <person name="Goldman G.H."/>
            <person name="Alastruey-Izquierdo A."/>
            <person name="Rokas A."/>
        </authorList>
    </citation>
    <scope>NUCLEOTIDE SEQUENCE</scope>
    <source>
        <strain evidence="2">CNM-CM7691</strain>
    </source>
</reference>
<evidence type="ECO:0000256" key="1">
    <source>
        <dbReference type="SAM" id="MobiDB-lite"/>
    </source>
</evidence>
<dbReference type="EMBL" id="JACBAG010001515">
    <property type="protein sequence ID" value="KAF7184816.1"/>
    <property type="molecule type" value="Genomic_DNA"/>
</dbReference>
<feature type="region of interest" description="Disordered" evidence="1">
    <location>
        <begin position="252"/>
        <end position="277"/>
    </location>
</feature>
<organism evidence="2 3">
    <name type="scientific">Aspergillus felis</name>
    <dbReference type="NCBI Taxonomy" id="1287682"/>
    <lineage>
        <taxon>Eukaryota</taxon>
        <taxon>Fungi</taxon>
        <taxon>Dikarya</taxon>
        <taxon>Ascomycota</taxon>
        <taxon>Pezizomycotina</taxon>
        <taxon>Eurotiomycetes</taxon>
        <taxon>Eurotiomycetidae</taxon>
        <taxon>Eurotiales</taxon>
        <taxon>Aspergillaceae</taxon>
        <taxon>Aspergillus</taxon>
        <taxon>Aspergillus subgen. Fumigati</taxon>
    </lineage>
</organism>